<comment type="caution">
    <text evidence="1">The sequence shown here is derived from an EMBL/GenBank/DDBJ whole genome shotgun (WGS) entry which is preliminary data.</text>
</comment>
<dbReference type="AlphaFoldDB" id="A0AAE1QFS3"/>
<gene>
    <name evidence="1" type="ORF">Pmani_003667</name>
</gene>
<evidence type="ECO:0000313" key="2">
    <source>
        <dbReference type="Proteomes" id="UP001292094"/>
    </source>
</evidence>
<reference evidence="1" key="1">
    <citation type="submission" date="2023-11" db="EMBL/GenBank/DDBJ databases">
        <title>Genome assemblies of two species of porcelain crab, Petrolisthes cinctipes and Petrolisthes manimaculis (Anomura: Porcellanidae).</title>
        <authorList>
            <person name="Angst P."/>
        </authorList>
    </citation>
    <scope>NUCLEOTIDE SEQUENCE</scope>
    <source>
        <strain evidence="1">PB745_02</strain>
        <tissue evidence="1">Gill</tissue>
    </source>
</reference>
<proteinExistence type="predicted"/>
<dbReference type="EMBL" id="JAWZYT010000264">
    <property type="protein sequence ID" value="KAK4325724.1"/>
    <property type="molecule type" value="Genomic_DNA"/>
</dbReference>
<evidence type="ECO:0000313" key="1">
    <source>
        <dbReference type="EMBL" id="KAK4325724.1"/>
    </source>
</evidence>
<protein>
    <submittedName>
        <fullName evidence="1">Uncharacterized protein</fullName>
    </submittedName>
</protein>
<accession>A0AAE1QFS3</accession>
<keyword evidence="2" id="KW-1185">Reference proteome</keyword>
<dbReference type="Proteomes" id="UP001292094">
    <property type="component" value="Unassembled WGS sequence"/>
</dbReference>
<organism evidence="1 2">
    <name type="scientific">Petrolisthes manimaculis</name>
    <dbReference type="NCBI Taxonomy" id="1843537"/>
    <lineage>
        <taxon>Eukaryota</taxon>
        <taxon>Metazoa</taxon>
        <taxon>Ecdysozoa</taxon>
        <taxon>Arthropoda</taxon>
        <taxon>Crustacea</taxon>
        <taxon>Multicrustacea</taxon>
        <taxon>Malacostraca</taxon>
        <taxon>Eumalacostraca</taxon>
        <taxon>Eucarida</taxon>
        <taxon>Decapoda</taxon>
        <taxon>Pleocyemata</taxon>
        <taxon>Anomura</taxon>
        <taxon>Galatheoidea</taxon>
        <taxon>Porcellanidae</taxon>
        <taxon>Petrolisthes</taxon>
    </lineage>
</organism>
<sequence>MEGNEPEQMEELFVKCLQKGTECDHIGGTCYHKTEKCNGEVIPDICDGRECYCCLEHDEPDTCEPTSECLKNGVDPGMCVDDVQAYIDLQNYYVSDLDCKYRHCYCVTDARRNVSAKSSRVAVSSMRGRIARGGTPC</sequence>
<name>A0AAE1QFS3_9EUCA</name>